<evidence type="ECO:0000256" key="1">
    <source>
        <dbReference type="SAM" id="Phobius"/>
    </source>
</evidence>
<name>A0A076G4E7_9CAUD</name>
<evidence type="ECO:0000313" key="2">
    <source>
        <dbReference type="EMBL" id="AII26795.1"/>
    </source>
</evidence>
<accession>A0A076G4E7</accession>
<organism evidence="2 3">
    <name type="scientific">Aeromonas phage pAh6-C</name>
    <dbReference type="NCBI Taxonomy" id="1505227"/>
    <lineage>
        <taxon>Viruses</taxon>
        <taxon>Duplodnaviria</taxon>
        <taxon>Heunggongvirae</taxon>
        <taxon>Uroviricota</taxon>
        <taxon>Caudoviricetes</taxon>
        <taxon>Chaseviridae</taxon>
        <taxon>Nefertitivirinae</taxon>
        <taxon>Pahsextavirus</taxon>
        <taxon>Pahsextavirus pAh6C</taxon>
    </lineage>
</organism>
<keyword evidence="3" id="KW-1185">Reference proteome</keyword>
<dbReference type="KEGG" id="vg:22112297"/>
<dbReference type="GeneID" id="22112297"/>
<reference evidence="2 3" key="1">
    <citation type="submission" date="2014-05" db="EMBL/GenBank/DDBJ databases">
        <title>Complete genome sequence of Aeromonas bacteriophage pAh6-C.</title>
        <authorList>
            <person name="Jun J.W."/>
            <person name="Park S.C."/>
        </authorList>
    </citation>
    <scope>NUCLEOTIDE SEQUENCE [LARGE SCALE GENOMIC DNA]</scope>
</reference>
<feature type="transmembrane region" description="Helical" evidence="1">
    <location>
        <begin position="6"/>
        <end position="25"/>
    </location>
</feature>
<proteinExistence type="predicted"/>
<gene>
    <name evidence="2" type="ORF">AH6C_041</name>
</gene>
<evidence type="ECO:0000313" key="3">
    <source>
        <dbReference type="Proteomes" id="UP000028666"/>
    </source>
</evidence>
<keyword evidence="1" id="KW-0472">Membrane</keyword>
<dbReference type="Proteomes" id="UP000028666">
    <property type="component" value="Segment"/>
</dbReference>
<keyword evidence="1" id="KW-1133">Transmembrane helix</keyword>
<dbReference type="RefSeq" id="YP_009103375.1">
    <property type="nucleotide sequence ID" value="NC_025459.1"/>
</dbReference>
<dbReference type="EMBL" id="KJ858521">
    <property type="protein sequence ID" value="AII26795.1"/>
    <property type="molecule type" value="Genomic_DNA"/>
</dbReference>
<protein>
    <submittedName>
        <fullName evidence="2">Uncharacterized protein</fullName>
    </submittedName>
</protein>
<sequence length="179" mass="20116">MRDLTSWEVITVVISAFALLVWLWFDLKKFLLKPREIPQYMEATLGFSDSFVPSKHTVFAILDWRHGVVSMSLKFAGLGSAHDMEMASCHEHNFGYTHLAEQFVSNAIMCSMSVDGINEQQALSEVRSWNIVVSCTGRAHNVFPSINGQHPAALMQDALRHVRNSWSQSNASRNFNTAG</sequence>
<keyword evidence="1" id="KW-0812">Transmembrane</keyword>